<feature type="signal peptide" evidence="1">
    <location>
        <begin position="1"/>
        <end position="23"/>
    </location>
</feature>
<evidence type="ECO:0000256" key="1">
    <source>
        <dbReference type="SAM" id="SignalP"/>
    </source>
</evidence>
<accession>A0A0M2STX7</accession>
<keyword evidence="1" id="KW-0732">Signal</keyword>
<protein>
    <recommendedName>
        <fullName evidence="4">ABC transporter periplasmic binding protein yphF</fullName>
    </recommendedName>
</protein>
<dbReference type="RefSeq" id="WP_046524148.1">
    <property type="nucleotide sequence ID" value="NZ_LAYY01000013.1"/>
</dbReference>
<sequence length="235" mass="26679">MNKLVNMLPVIILVSLLSGCMYPAENLAKNQIPYEDQIASVQSAVENFQADNGGILPIKTKDAETPIYQKYLVDFQKVVPRYLPEVPGNAFENGGIFQYVLIDVETEPKVKLFDLRMAETIRDIKLRIRMQEYPPFKEQISGEVFSLDYKELGFSEEPAAQSPFTGQNLPYVITGDGEIYVDYRSDLYQLLKKGYEVEDGEDIRHILSDNSNFVPAYSLPYTIDPSSGEPIFLEK</sequence>
<dbReference type="PROSITE" id="PS51257">
    <property type="entry name" value="PROKAR_LIPOPROTEIN"/>
    <property type="match status" value="1"/>
</dbReference>
<name>A0A0M2STX7_9BACI</name>
<proteinExistence type="predicted"/>
<evidence type="ECO:0000313" key="3">
    <source>
        <dbReference type="Proteomes" id="UP000034166"/>
    </source>
</evidence>
<dbReference type="EMBL" id="LAYY01000013">
    <property type="protein sequence ID" value="KKK37588.1"/>
    <property type="molecule type" value="Genomic_DNA"/>
</dbReference>
<organism evidence="2 3">
    <name type="scientific">Mesobacillus campisalis</name>
    <dbReference type="NCBI Taxonomy" id="1408103"/>
    <lineage>
        <taxon>Bacteria</taxon>
        <taxon>Bacillati</taxon>
        <taxon>Bacillota</taxon>
        <taxon>Bacilli</taxon>
        <taxon>Bacillales</taxon>
        <taxon>Bacillaceae</taxon>
        <taxon>Mesobacillus</taxon>
    </lineage>
</organism>
<evidence type="ECO:0008006" key="4">
    <source>
        <dbReference type="Google" id="ProtNLM"/>
    </source>
</evidence>
<evidence type="ECO:0000313" key="2">
    <source>
        <dbReference type="EMBL" id="KKK37588.1"/>
    </source>
</evidence>
<reference evidence="2 3" key="1">
    <citation type="submission" date="2015-04" db="EMBL/GenBank/DDBJ databases">
        <title>Taxonomic description and genome sequence of Bacillus campisalis sp. nov., a novel member of the genus Bacillus isolated from solar saltern.</title>
        <authorList>
            <person name="Mathan Kumar R."/>
            <person name="Kaur G."/>
            <person name="Kumar A."/>
            <person name="Singh N.K."/>
            <person name="Kaur N."/>
            <person name="Kumar N."/>
            <person name="Mayilraj S."/>
        </authorList>
    </citation>
    <scope>NUCLEOTIDE SEQUENCE [LARGE SCALE GENOMIC DNA]</scope>
    <source>
        <strain evidence="2 3">SA2-6</strain>
    </source>
</reference>
<dbReference type="AlphaFoldDB" id="A0A0M2STX7"/>
<keyword evidence="3" id="KW-1185">Reference proteome</keyword>
<feature type="chain" id="PRO_5005641972" description="ABC transporter periplasmic binding protein yphF" evidence="1">
    <location>
        <begin position="24"/>
        <end position="235"/>
    </location>
</feature>
<dbReference type="PATRIC" id="fig|1408103.3.peg.2858"/>
<gene>
    <name evidence="2" type="ORF">WQ57_12690</name>
</gene>
<dbReference type="Proteomes" id="UP000034166">
    <property type="component" value="Unassembled WGS sequence"/>
</dbReference>
<dbReference type="OrthoDB" id="2449131at2"/>
<comment type="caution">
    <text evidence="2">The sequence shown here is derived from an EMBL/GenBank/DDBJ whole genome shotgun (WGS) entry which is preliminary data.</text>
</comment>